<feature type="domain" description="Glycosyl hydrolase family 98 putative carbohydrate-binding module" evidence="7">
    <location>
        <begin position="616"/>
        <end position="760"/>
    </location>
</feature>
<dbReference type="GO" id="GO:0016987">
    <property type="term" value="F:sigma factor activity"/>
    <property type="evidence" value="ECO:0007669"/>
    <property type="project" value="UniProtKB-KW"/>
</dbReference>
<accession>A0A7X6D2L7</accession>
<dbReference type="InterPro" id="IPR007627">
    <property type="entry name" value="RNA_pol_sigma70_r2"/>
</dbReference>
<dbReference type="InterPro" id="IPR039425">
    <property type="entry name" value="RNA_pol_sigma-70-like"/>
</dbReference>
<dbReference type="InterPro" id="IPR014284">
    <property type="entry name" value="RNA_pol_sigma-70_dom"/>
</dbReference>
<evidence type="ECO:0000256" key="3">
    <source>
        <dbReference type="ARBA" id="ARBA00023082"/>
    </source>
</evidence>
<protein>
    <submittedName>
        <fullName evidence="8">Sigma-70 family RNA polymerase sigma factor</fullName>
    </submittedName>
</protein>
<comment type="similarity">
    <text evidence="1">Belongs to the sigma-70 factor family. ECF subfamily.</text>
</comment>
<dbReference type="EMBL" id="JAAVJD010000127">
    <property type="protein sequence ID" value="NJQ07053.1"/>
    <property type="molecule type" value="Genomic_DNA"/>
</dbReference>
<evidence type="ECO:0000259" key="7">
    <source>
        <dbReference type="SMART" id="SM00776"/>
    </source>
</evidence>
<gene>
    <name evidence="8" type="ORF">HCN56_16050</name>
</gene>
<keyword evidence="9" id="KW-1185">Reference proteome</keyword>
<dbReference type="RefSeq" id="WP_167971728.1">
    <property type="nucleotide sequence ID" value="NZ_JAAVJD010000127.1"/>
</dbReference>
<dbReference type="PANTHER" id="PTHR43133">
    <property type="entry name" value="RNA POLYMERASE ECF-TYPE SIGMA FACTO"/>
    <property type="match status" value="1"/>
</dbReference>
<feature type="compositionally biased region" description="Acidic residues" evidence="6">
    <location>
        <begin position="552"/>
        <end position="563"/>
    </location>
</feature>
<feature type="region of interest" description="Disordered" evidence="6">
    <location>
        <begin position="451"/>
        <end position="470"/>
    </location>
</feature>
<keyword evidence="5" id="KW-0804">Transcription</keyword>
<dbReference type="InterPro" id="IPR013222">
    <property type="entry name" value="Glyco_hyd_98_carb-bd"/>
</dbReference>
<evidence type="ECO:0000256" key="4">
    <source>
        <dbReference type="ARBA" id="ARBA00023125"/>
    </source>
</evidence>
<dbReference type="SMART" id="SM00776">
    <property type="entry name" value="NPCBM"/>
    <property type="match status" value="1"/>
</dbReference>
<feature type="compositionally biased region" description="Low complexity" evidence="6">
    <location>
        <begin position="90"/>
        <end position="103"/>
    </location>
</feature>
<evidence type="ECO:0000313" key="8">
    <source>
        <dbReference type="EMBL" id="NJQ07053.1"/>
    </source>
</evidence>
<feature type="compositionally biased region" description="Pro residues" evidence="6">
    <location>
        <begin position="580"/>
        <end position="589"/>
    </location>
</feature>
<dbReference type="InterPro" id="IPR013324">
    <property type="entry name" value="RNA_pol_sigma_r3/r4-like"/>
</dbReference>
<dbReference type="InterPro" id="IPR008979">
    <property type="entry name" value="Galactose-bd-like_sf"/>
</dbReference>
<dbReference type="InterPro" id="IPR036388">
    <property type="entry name" value="WH-like_DNA-bd_sf"/>
</dbReference>
<sequence>MSMDGPGEPQGERGESGPPEAAAAPPQAATSGETHRSADAPPVVRTAQPVAGPAERDEAPGVAVPPPFREAGHGEPALPGDQPAADVQSAEHAPAAETGAAHGSDIGGTGGGEDDGGGPPPGEDHAVPRQRARADVGPQLFDGAQPFGGSPSFGGPASAFGAAGAAAAADAGDLELVRLIRGGDALASEELYRRHVDPVRRYARTCCRDADTADDLTNEVFAATLQAIRGGAGPQTAVRAYLLTSVRRVAAAWSRTTRREQLVDDFALFAVEAAGGGRRAAETTESGADVRAMHVAERSMAVQAFRSLPERWQTVLWHTTVEESSPQEVAPLLGLTPNATSVLAHRAREGLKQAYLQAHVSRALTDGGGCARYADRLGAYARGGLRTRAERGLREHLRECDACSAAALEVRDLNQHIRSVLPIAVIGWFAAESTLKGAGLWGGAAAAGAGGSAAAASGSGSGGAASGAASEGLGAPVKVGMAAAVAATVTAATLALLFMGGAGEPGRDVADKPGAAVPAPGTQPPPEEADPAPEPDPEPSAPAVPENPAAEPEPEQPEPDPPVEAEPPVRSQPEPEPDPEPSAPAPDVPEPVDPEPDPAPDPAPEPEPEPDPEPEPERASYEVRSLSYDLLGNSNEPTLRLLGSSWTWQRAGLSIGGQQHAHGITVSTVSSVTIDLNRPCQVYRARVGIDDSTAALGGAVFSVLGDGERLWTSSVLEGGDPPQSLRVAVDGVQSLRLVVEPRGTLGALGLANWAESAIECG</sequence>
<dbReference type="Pfam" id="PF04542">
    <property type="entry name" value="Sigma70_r2"/>
    <property type="match status" value="1"/>
</dbReference>
<feature type="region of interest" description="Disordered" evidence="6">
    <location>
        <begin position="1"/>
        <end position="131"/>
    </location>
</feature>
<dbReference type="SUPFAM" id="SSF88946">
    <property type="entry name" value="Sigma2 domain of RNA polymerase sigma factors"/>
    <property type="match status" value="1"/>
</dbReference>
<dbReference type="InterPro" id="IPR013325">
    <property type="entry name" value="RNA_pol_sigma_r2"/>
</dbReference>
<dbReference type="Gene3D" id="1.10.10.10">
    <property type="entry name" value="Winged helix-like DNA-binding domain superfamily/Winged helix DNA-binding domain"/>
    <property type="match status" value="1"/>
</dbReference>
<feature type="compositionally biased region" description="Acidic residues" evidence="6">
    <location>
        <begin position="527"/>
        <end position="537"/>
    </location>
</feature>
<comment type="caution">
    <text evidence="8">The sequence shown here is derived from an EMBL/GenBank/DDBJ whole genome shotgun (WGS) entry which is preliminary data.</text>
</comment>
<dbReference type="SUPFAM" id="SSF49785">
    <property type="entry name" value="Galactose-binding domain-like"/>
    <property type="match status" value="1"/>
</dbReference>
<dbReference type="GO" id="GO:0003677">
    <property type="term" value="F:DNA binding"/>
    <property type="evidence" value="ECO:0007669"/>
    <property type="project" value="UniProtKB-KW"/>
</dbReference>
<evidence type="ECO:0000313" key="9">
    <source>
        <dbReference type="Proteomes" id="UP000578686"/>
    </source>
</evidence>
<dbReference type="Proteomes" id="UP000578686">
    <property type="component" value="Unassembled WGS sequence"/>
</dbReference>
<dbReference type="InterPro" id="IPR038637">
    <property type="entry name" value="NPCBM_sf"/>
</dbReference>
<evidence type="ECO:0000256" key="5">
    <source>
        <dbReference type="ARBA" id="ARBA00023163"/>
    </source>
</evidence>
<keyword evidence="3" id="KW-0731">Sigma factor</keyword>
<keyword evidence="2" id="KW-0805">Transcription regulation</keyword>
<evidence type="ECO:0000256" key="1">
    <source>
        <dbReference type="ARBA" id="ARBA00010641"/>
    </source>
</evidence>
<dbReference type="Gene3D" id="2.60.120.1060">
    <property type="entry name" value="NPCBM/NEW2 domain"/>
    <property type="match status" value="1"/>
</dbReference>
<proteinExistence type="inferred from homology"/>
<evidence type="ECO:0000256" key="6">
    <source>
        <dbReference type="SAM" id="MobiDB-lite"/>
    </source>
</evidence>
<dbReference type="AlphaFoldDB" id="A0A7X6D2L7"/>
<keyword evidence="4" id="KW-0238">DNA-binding</keyword>
<dbReference type="GO" id="GO:0006352">
    <property type="term" value="P:DNA-templated transcription initiation"/>
    <property type="evidence" value="ECO:0007669"/>
    <property type="project" value="InterPro"/>
</dbReference>
<dbReference type="SUPFAM" id="SSF88659">
    <property type="entry name" value="Sigma3 and sigma4 domains of RNA polymerase sigma factors"/>
    <property type="match status" value="1"/>
</dbReference>
<feature type="compositionally biased region" description="Acidic residues" evidence="6">
    <location>
        <begin position="590"/>
        <end position="614"/>
    </location>
</feature>
<dbReference type="NCBIfam" id="TIGR02937">
    <property type="entry name" value="sigma70-ECF"/>
    <property type="match status" value="1"/>
</dbReference>
<reference evidence="8 9" key="1">
    <citation type="submission" date="2020-03" db="EMBL/GenBank/DDBJ databases">
        <title>Draft genome of Streptomyces sp. ventii, isolated from the Axial Seamount in the Pacific Ocean, and resequencing of the two type strains Streptomyces lonarensis strain NCL 716 and Streptomyces bohaiensis strain 11A07.</title>
        <authorList>
            <person name="Loughran R.M."/>
            <person name="Pfannmuller K.M."/>
            <person name="Wasson B.J."/>
            <person name="Deadmond M.C."/>
            <person name="Paddock B.E."/>
            <person name="Koyack M.J."/>
            <person name="Gallegos D.A."/>
            <person name="Mitchell E.A."/>
            <person name="Ushijima B."/>
            <person name="Saw J.H."/>
            <person name="Mcphail K.L."/>
            <person name="Videau P."/>
        </authorList>
    </citation>
    <scope>NUCLEOTIDE SEQUENCE [LARGE SCALE GENOMIC DNA]</scope>
    <source>
        <strain evidence="8 9">NCL716</strain>
    </source>
</reference>
<name>A0A7X6D2L7_9ACTN</name>
<organism evidence="8 9">
    <name type="scientific">Streptomyces lonarensis</name>
    <dbReference type="NCBI Taxonomy" id="700599"/>
    <lineage>
        <taxon>Bacteria</taxon>
        <taxon>Bacillati</taxon>
        <taxon>Actinomycetota</taxon>
        <taxon>Actinomycetes</taxon>
        <taxon>Kitasatosporales</taxon>
        <taxon>Streptomycetaceae</taxon>
        <taxon>Streptomyces</taxon>
    </lineage>
</organism>
<evidence type="ECO:0000256" key="2">
    <source>
        <dbReference type="ARBA" id="ARBA00023015"/>
    </source>
</evidence>
<feature type="region of interest" description="Disordered" evidence="6">
    <location>
        <begin position="507"/>
        <end position="621"/>
    </location>
</feature>
<dbReference type="Gene3D" id="1.10.10.1320">
    <property type="entry name" value="Anti-sigma factor, zinc-finger domain"/>
    <property type="match status" value="1"/>
</dbReference>
<feature type="compositionally biased region" description="Low complexity" evidence="6">
    <location>
        <begin position="16"/>
        <end position="32"/>
    </location>
</feature>
<dbReference type="Pfam" id="PF08305">
    <property type="entry name" value="NPCBM"/>
    <property type="match status" value="1"/>
</dbReference>
<dbReference type="PANTHER" id="PTHR43133:SF8">
    <property type="entry name" value="RNA POLYMERASE SIGMA FACTOR HI_1459-RELATED"/>
    <property type="match status" value="1"/>
</dbReference>
<dbReference type="InterPro" id="IPR041916">
    <property type="entry name" value="Anti_sigma_zinc_sf"/>
</dbReference>
<dbReference type="Gene3D" id="1.10.1740.10">
    <property type="match status" value="1"/>
</dbReference>